<dbReference type="OrthoDB" id="205248at2759"/>
<feature type="compositionally biased region" description="Basic and acidic residues" evidence="1">
    <location>
        <begin position="16"/>
        <end position="28"/>
    </location>
</feature>
<reference evidence="2 3" key="1">
    <citation type="submission" date="2017-12" db="EMBL/GenBank/DDBJ databases">
        <title>Gene loss provides genomic basis for host adaptation in cereal stripe rust fungi.</title>
        <authorList>
            <person name="Xia C."/>
        </authorList>
    </citation>
    <scope>NUCLEOTIDE SEQUENCE [LARGE SCALE GENOMIC DNA]</scope>
    <source>
        <strain evidence="2 3">93TX-2</strain>
    </source>
</reference>
<comment type="caution">
    <text evidence="2">The sequence shown here is derived from an EMBL/GenBank/DDBJ whole genome shotgun (WGS) entry which is preliminary data.</text>
</comment>
<evidence type="ECO:0000256" key="1">
    <source>
        <dbReference type="SAM" id="MobiDB-lite"/>
    </source>
</evidence>
<sequence length="139" mass="16353">MQPLYCVVEPLYRWSLKDPDDRKAEEAHSSTGSESEDDDGQSDDQNEQSNDDSNEVNPLIFDLKPRRHRFESKDDKKEYESLVEEQQHDKRKQKIPKGNKKHLVAKSSGKRYDEMHEAEYSGVSAWKDYRYHCISDNDD</sequence>
<reference evidence="3" key="3">
    <citation type="journal article" date="2018" name="Mol. Plant Microbe Interact.">
        <title>Genome sequence resources for the wheat stripe rust pathogen (Puccinia striiformis f. sp. tritici) and the barley stripe rust pathogen (Puccinia striiformis f. sp. hordei).</title>
        <authorList>
            <person name="Xia C."/>
            <person name="Wang M."/>
            <person name="Yin C."/>
            <person name="Cornejo O.E."/>
            <person name="Hulbert S.H."/>
            <person name="Chen X."/>
        </authorList>
    </citation>
    <scope>NUCLEOTIDE SEQUENCE [LARGE SCALE GENOMIC DNA]</scope>
    <source>
        <strain evidence="3">93TX-2</strain>
    </source>
</reference>
<protein>
    <submittedName>
        <fullName evidence="2">Uncharacterized protein</fullName>
    </submittedName>
</protein>
<gene>
    <name evidence="2" type="ORF">PSHT_12268</name>
</gene>
<feature type="region of interest" description="Disordered" evidence="1">
    <location>
        <begin position="16"/>
        <end position="110"/>
    </location>
</feature>
<feature type="compositionally biased region" description="Basic residues" evidence="1">
    <location>
        <begin position="89"/>
        <end position="104"/>
    </location>
</feature>
<feature type="compositionally biased region" description="Basic and acidic residues" evidence="1">
    <location>
        <begin position="71"/>
        <end position="88"/>
    </location>
</feature>
<evidence type="ECO:0000313" key="3">
    <source>
        <dbReference type="Proteomes" id="UP000238274"/>
    </source>
</evidence>
<reference evidence="3" key="2">
    <citation type="journal article" date="2018" name="BMC Genomics">
        <title>Genomic insights into host adaptation between the wheat stripe rust pathogen (Puccinia striiformis f. sp. tritici) and the barley stripe rust pathogen (Puccinia striiformis f. sp. hordei).</title>
        <authorList>
            <person name="Xia C."/>
            <person name="Wang M."/>
            <person name="Yin C."/>
            <person name="Cornejo O.E."/>
            <person name="Hulbert S.H."/>
            <person name="Chen X."/>
        </authorList>
    </citation>
    <scope>NUCLEOTIDE SEQUENCE [LARGE SCALE GENOMIC DNA]</scope>
    <source>
        <strain evidence="3">93TX-2</strain>
    </source>
</reference>
<feature type="compositionally biased region" description="Acidic residues" evidence="1">
    <location>
        <begin position="34"/>
        <end position="54"/>
    </location>
</feature>
<evidence type="ECO:0000313" key="2">
    <source>
        <dbReference type="EMBL" id="POW01977.1"/>
    </source>
</evidence>
<proteinExistence type="predicted"/>
<accession>A0A2S4UXJ2</accession>
<name>A0A2S4UXJ2_9BASI</name>
<keyword evidence="3" id="KW-1185">Reference proteome</keyword>
<organism evidence="2 3">
    <name type="scientific">Puccinia striiformis</name>
    <dbReference type="NCBI Taxonomy" id="27350"/>
    <lineage>
        <taxon>Eukaryota</taxon>
        <taxon>Fungi</taxon>
        <taxon>Dikarya</taxon>
        <taxon>Basidiomycota</taxon>
        <taxon>Pucciniomycotina</taxon>
        <taxon>Pucciniomycetes</taxon>
        <taxon>Pucciniales</taxon>
        <taxon>Pucciniaceae</taxon>
        <taxon>Puccinia</taxon>
    </lineage>
</organism>
<dbReference type="EMBL" id="PKSM01000222">
    <property type="protein sequence ID" value="POW01977.1"/>
    <property type="molecule type" value="Genomic_DNA"/>
</dbReference>
<dbReference type="AlphaFoldDB" id="A0A2S4UXJ2"/>
<dbReference type="Proteomes" id="UP000238274">
    <property type="component" value="Unassembled WGS sequence"/>
</dbReference>
<dbReference type="VEuPathDB" id="FungiDB:PSTT_14836"/>
<dbReference type="VEuPathDB" id="FungiDB:PSHT_12268"/>